<dbReference type="EMBL" id="JBAHYK010000152">
    <property type="protein sequence ID" value="KAL0577497.1"/>
    <property type="molecule type" value="Genomic_DNA"/>
</dbReference>
<accession>A0ABR3FPX5</accession>
<evidence type="ECO:0000256" key="1">
    <source>
        <dbReference type="SAM" id="Phobius"/>
    </source>
</evidence>
<dbReference type="Proteomes" id="UP001465976">
    <property type="component" value="Unassembled WGS sequence"/>
</dbReference>
<keyword evidence="1" id="KW-0472">Membrane</keyword>
<sequence>MVALNVQDKQIDCRALMLFIETMGSLSVGLACVNLAIRTIAVWRNDRRIVIGLIVVILGHWAILLRDIVIIRSQWVDGQGCIVTNNQPQQLFTAVYIYAMGIDFIVMCLMGYKTGIQLHKRSPLIKILILDGFLYFIIA</sequence>
<organism evidence="2 3">
    <name type="scientific">Marasmius crinis-equi</name>
    <dbReference type="NCBI Taxonomy" id="585013"/>
    <lineage>
        <taxon>Eukaryota</taxon>
        <taxon>Fungi</taxon>
        <taxon>Dikarya</taxon>
        <taxon>Basidiomycota</taxon>
        <taxon>Agaricomycotina</taxon>
        <taxon>Agaricomycetes</taxon>
        <taxon>Agaricomycetidae</taxon>
        <taxon>Agaricales</taxon>
        <taxon>Marasmiineae</taxon>
        <taxon>Marasmiaceae</taxon>
        <taxon>Marasmius</taxon>
    </lineage>
</organism>
<keyword evidence="1" id="KW-1133">Transmembrane helix</keyword>
<feature type="transmembrane region" description="Helical" evidence="1">
    <location>
        <begin position="91"/>
        <end position="111"/>
    </location>
</feature>
<reference evidence="2 3" key="1">
    <citation type="submission" date="2024-02" db="EMBL/GenBank/DDBJ databases">
        <title>A draft genome for the cacao thread blight pathogen Marasmius crinis-equi.</title>
        <authorList>
            <person name="Cohen S.P."/>
            <person name="Baruah I.K."/>
            <person name="Amoako-Attah I."/>
            <person name="Bukari Y."/>
            <person name="Meinhardt L.W."/>
            <person name="Bailey B.A."/>
        </authorList>
    </citation>
    <scope>NUCLEOTIDE SEQUENCE [LARGE SCALE GENOMIC DNA]</scope>
    <source>
        <strain evidence="2 3">GH-76</strain>
    </source>
</reference>
<proteinExistence type="predicted"/>
<feature type="transmembrane region" description="Helical" evidence="1">
    <location>
        <begin position="49"/>
        <end position="71"/>
    </location>
</feature>
<keyword evidence="1" id="KW-0812">Transmembrane</keyword>
<evidence type="ECO:0000313" key="3">
    <source>
        <dbReference type="Proteomes" id="UP001465976"/>
    </source>
</evidence>
<evidence type="ECO:0000313" key="2">
    <source>
        <dbReference type="EMBL" id="KAL0577497.1"/>
    </source>
</evidence>
<name>A0ABR3FPX5_9AGAR</name>
<protein>
    <submittedName>
        <fullName evidence="2">Uncharacterized protein</fullName>
    </submittedName>
</protein>
<gene>
    <name evidence="2" type="ORF">V5O48_004483</name>
</gene>
<comment type="caution">
    <text evidence="2">The sequence shown here is derived from an EMBL/GenBank/DDBJ whole genome shotgun (WGS) entry which is preliminary data.</text>
</comment>
<feature type="transmembrane region" description="Helical" evidence="1">
    <location>
        <begin position="15"/>
        <end position="37"/>
    </location>
</feature>
<keyword evidence="3" id="KW-1185">Reference proteome</keyword>